<dbReference type="Gene3D" id="2.160.10.10">
    <property type="entry name" value="Hexapeptide repeat proteins"/>
    <property type="match status" value="1"/>
</dbReference>
<dbReference type="PANTHER" id="PTHR45887:SF1">
    <property type="entry name" value="TRANSLATION INITIATION FACTOR EIF-2B SUBUNIT EPSILON"/>
    <property type="match status" value="1"/>
</dbReference>
<dbReference type="PROSITE" id="PS51363">
    <property type="entry name" value="W2"/>
    <property type="match status" value="1"/>
</dbReference>
<dbReference type="AlphaFoldDB" id="A0A7M7J7X3"/>
<organism evidence="5 6">
    <name type="scientific">Varroa destructor</name>
    <name type="common">Honeybee mite</name>
    <dbReference type="NCBI Taxonomy" id="109461"/>
    <lineage>
        <taxon>Eukaryota</taxon>
        <taxon>Metazoa</taxon>
        <taxon>Ecdysozoa</taxon>
        <taxon>Arthropoda</taxon>
        <taxon>Chelicerata</taxon>
        <taxon>Arachnida</taxon>
        <taxon>Acari</taxon>
        <taxon>Parasitiformes</taxon>
        <taxon>Mesostigmata</taxon>
        <taxon>Gamasina</taxon>
        <taxon>Dermanyssoidea</taxon>
        <taxon>Varroidae</taxon>
        <taxon>Varroa</taxon>
    </lineage>
</organism>
<evidence type="ECO:0000313" key="5">
    <source>
        <dbReference type="EnsemblMetazoa" id="XP_022647914"/>
    </source>
</evidence>
<evidence type="ECO:0000256" key="3">
    <source>
        <dbReference type="SAM" id="MobiDB-lite"/>
    </source>
</evidence>
<dbReference type="EnsemblMetazoa" id="XM_022792179">
    <property type="protein sequence ID" value="XP_022647914"/>
    <property type="gene ID" value="LOC111244776"/>
</dbReference>
<reference evidence="5" key="1">
    <citation type="submission" date="2021-01" db="UniProtKB">
        <authorList>
            <consortium name="EnsemblMetazoa"/>
        </authorList>
    </citation>
    <scope>IDENTIFICATION</scope>
</reference>
<dbReference type="SUPFAM" id="SSF48371">
    <property type="entry name" value="ARM repeat"/>
    <property type="match status" value="1"/>
</dbReference>
<dbReference type="InterPro" id="IPR005835">
    <property type="entry name" value="NTP_transferase_dom"/>
</dbReference>
<dbReference type="SUPFAM" id="SSF53448">
    <property type="entry name" value="Nucleotide-diphospho-sugar transferases"/>
    <property type="match status" value="1"/>
</dbReference>
<accession>A0A7M7J7X3</accession>
<dbReference type="Gene3D" id="1.25.40.180">
    <property type="match status" value="1"/>
</dbReference>
<dbReference type="GeneID" id="111244776"/>
<sequence length="690" mass="77723">MGVADRSDLKREDVLQAVILAETFCTEFQPLTESVPFALLPLQGRPLLDYNLELLHSNGFQEVHIFCHGHNAERIKNYLSASKWKSFETQRFSVKVNSADNYMSFGDMMRDLDGKAYIRSDFLLMQTGVVSNIDMRQLLKAHRQNQTASNAKSLMTVAVRRLNPRHRTRSRNEHFVVFLDANNKILYAHFNQKKTKYIDAPLEVLISGGSVSVRADLAQTEVVFCNQHVPAIFSDNFDYQDTNDFVKGIIEHEEIMGNSIHLYEVHDAYCSCVTNVSMYLRIAIDIAKRWTHPYTVDMHIHDCHLQRGGYYIAKKGRIAPSAVVSQFSVVLGSISEGAQITRSYVGEGSSVAASARLNEVTLGKNVIVEENCVLSHCLVGDDCIVHKDTILVRSILAPRVQVGPSVKLEDQQLQSVPFDDGFGDKTDAGNDNVSVDTTCDKAKFGAKAVAFEFEEGDDDSDNEDEPNDLLYEKWGIQDDGMFSDGFVSEEEDDGESETNSVGDGDEIDGGVDPVEGIEYSNLFFKEVMESLQRGIEENIKPENLILEINSSKHAYNVTISEVIETTTRALLSVCLGQEKTGKAFMTTFKKSTSQVTGILRNYLKKDDSQRICIDEIGRFYVRLRPSCDESLQKTSQNIINFLYQTDILCENTILDWYDDLSDEVIKKHVKSFIEWLQEDSSDEDDSDETE</sequence>
<dbReference type="RefSeq" id="XP_022647914.1">
    <property type="nucleotide sequence ID" value="XM_022792179.1"/>
</dbReference>
<dbReference type="Proteomes" id="UP000594260">
    <property type="component" value="Unplaced"/>
</dbReference>
<feature type="domain" description="W2" evidence="4">
    <location>
        <begin position="517"/>
        <end position="686"/>
    </location>
</feature>
<dbReference type="Pfam" id="PF02020">
    <property type="entry name" value="W2"/>
    <property type="match status" value="1"/>
</dbReference>
<dbReference type="InterPro" id="IPR044123">
    <property type="entry name" value="W2_eIF2B_epsilon"/>
</dbReference>
<dbReference type="FunCoup" id="A0A7M7J7X3">
    <property type="interactions" value="2066"/>
</dbReference>
<dbReference type="InterPro" id="IPR029044">
    <property type="entry name" value="Nucleotide-diphossugar_trans"/>
</dbReference>
<feature type="compositionally biased region" description="Acidic residues" evidence="3">
    <location>
        <begin position="487"/>
        <end position="496"/>
    </location>
</feature>
<dbReference type="GO" id="GO:0003743">
    <property type="term" value="F:translation initiation factor activity"/>
    <property type="evidence" value="ECO:0007669"/>
    <property type="project" value="TreeGrafter"/>
</dbReference>
<dbReference type="CDD" id="cd11558">
    <property type="entry name" value="W2_eIF2B_epsilon"/>
    <property type="match status" value="1"/>
</dbReference>
<evidence type="ECO:0000313" key="6">
    <source>
        <dbReference type="Proteomes" id="UP000594260"/>
    </source>
</evidence>
<dbReference type="SUPFAM" id="SSF51161">
    <property type="entry name" value="Trimeric LpxA-like enzymes"/>
    <property type="match status" value="1"/>
</dbReference>
<dbReference type="OMA" id="LAQSCKI"/>
<evidence type="ECO:0000259" key="4">
    <source>
        <dbReference type="PROSITE" id="PS51363"/>
    </source>
</evidence>
<dbReference type="InterPro" id="IPR051956">
    <property type="entry name" value="eIF2B_epsilon"/>
</dbReference>
<feature type="region of interest" description="Disordered" evidence="3">
    <location>
        <begin position="483"/>
        <end position="511"/>
    </location>
</feature>
<dbReference type="Gene3D" id="3.90.550.10">
    <property type="entry name" value="Spore Coat Polysaccharide Biosynthesis Protein SpsA, Chain A"/>
    <property type="match status" value="1"/>
</dbReference>
<dbReference type="GO" id="GO:0031369">
    <property type="term" value="F:translation initiation factor binding"/>
    <property type="evidence" value="ECO:0007669"/>
    <property type="project" value="InterPro"/>
</dbReference>
<dbReference type="InterPro" id="IPR016024">
    <property type="entry name" value="ARM-type_fold"/>
</dbReference>
<dbReference type="InParanoid" id="A0A7M7J7X3"/>
<protein>
    <recommendedName>
        <fullName evidence="1">Translation initiation factor eIF2B subunit epsilon</fullName>
    </recommendedName>
    <alternativeName>
        <fullName evidence="2">eIF2B GDP-GTP exchange factor subunit epsilon</fullName>
    </alternativeName>
</protein>
<dbReference type="GO" id="GO:0005851">
    <property type="term" value="C:eukaryotic translation initiation factor 2B complex"/>
    <property type="evidence" value="ECO:0007669"/>
    <property type="project" value="TreeGrafter"/>
</dbReference>
<dbReference type="Pfam" id="PF00483">
    <property type="entry name" value="NTP_transferase"/>
    <property type="match status" value="1"/>
</dbReference>
<proteinExistence type="predicted"/>
<dbReference type="InterPro" id="IPR011004">
    <property type="entry name" value="Trimer_LpxA-like_sf"/>
</dbReference>
<dbReference type="KEGG" id="vde:111244776"/>
<dbReference type="PANTHER" id="PTHR45887">
    <property type="entry name" value="TRANSLATION INITIATION FACTOR EIF-2B SUBUNIT EPSILON"/>
    <property type="match status" value="1"/>
</dbReference>
<dbReference type="SMART" id="SM00515">
    <property type="entry name" value="eIF5C"/>
    <property type="match status" value="1"/>
</dbReference>
<evidence type="ECO:0000256" key="1">
    <source>
        <dbReference type="ARBA" id="ARBA00044144"/>
    </source>
</evidence>
<dbReference type="GO" id="GO:0005085">
    <property type="term" value="F:guanyl-nucleotide exchange factor activity"/>
    <property type="evidence" value="ECO:0007669"/>
    <property type="project" value="InterPro"/>
</dbReference>
<dbReference type="CTD" id="31156"/>
<dbReference type="InterPro" id="IPR003307">
    <property type="entry name" value="W2_domain"/>
</dbReference>
<dbReference type="OrthoDB" id="424572at2759"/>
<keyword evidence="6" id="KW-1185">Reference proteome</keyword>
<evidence type="ECO:0000256" key="2">
    <source>
        <dbReference type="ARBA" id="ARBA00044345"/>
    </source>
</evidence>
<name>A0A7M7J7X3_VARDE</name>